<feature type="compositionally biased region" description="Polar residues" evidence="1">
    <location>
        <begin position="475"/>
        <end position="492"/>
    </location>
</feature>
<evidence type="ECO:0000256" key="2">
    <source>
        <dbReference type="SAM" id="Phobius"/>
    </source>
</evidence>
<keyword evidence="2" id="KW-0812">Transmembrane</keyword>
<evidence type="ECO:0000313" key="3">
    <source>
        <dbReference type="EMBL" id="CAB9500735.1"/>
    </source>
</evidence>
<keyword evidence="2" id="KW-1133">Transmembrane helix</keyword>
<feature type="region of interest" description="Disordered" evidence="1">
    <location>
        <begin position="76"/>
        <end position="99"/>
    </location>
</feature>
<evidence type="ECO:0000256" key="1">
    <source>
        <dbReference type="SAM" id="MobiDB-lite"/>
    </source>
</evidence>
<dbReference type="EMBL" id="CAICTM010000089">
    <property type="protein sequence ID" value="CAB9500735.1"/>
    <property type="molecule type" value="Genomic_DNA"/>
</dbReference>
<dbReference type="Proteomes" id="UP001153069">
    <property type="component" value="Unassembled WGS sequence"/>
</dbReference>
<name>A0A9N8DHP7_9STRA</name>
<keyword evidence="4" id="KW-1185">Reference proteome</keyword>
<accession>A0A9N8DHP7</accession>
<keyword evidence="2" id="KW-0472">Membrane</keyword>
<dbReference type="AlphaFoldDB" id="A0A9N8DHP7"/>
<comment type="caution">
    <text evidence="3">The sequence shown here is derived from an EMBL/GenBank/DDBJ whole genome shotgun (WGS) entry which is preliminary data.</text>
</comment>
<feature type="region of interest" description="Disordered" evidence="1">
    <location>
        <begin position="475"/>
        <end position="567"/>
    </location>
</feature>
<sequence>MNTLFNTLSRVYAIPTPLTMALGDVIFAIFYLAFLTMVLWVEQKQHAPREVETGGNNKMTKTTAVVYVHKMASKKLRGRDRQLQKQVESAGLSGRQAKKLKQQKDKEYDQWLQKEELQQKQVAKAFVHHVAQSSSTTNTAAVVSGGEWMRRNVVKKSKPVKFFQPHAVVATAVEWKNDAETAVSDTANNQLAAKTQQSTVQCVIQQPTVASAVKDQQPMMTKTELVEEEPVHHIKSQDMEDVEILTNVADDKPVDAMEVDNVNDKNHDDNENIMDVDDNSPVVVDNANAVADMEDEDVGLEDDAVDAMEDDVVVELTEMAQKLTIEYEDDSVKDLRKLFGDWSLMDKDDGVEDVRVGLEHLSLDDNASDDLEGAVEDLRLGVQNIRLDDPVEDLRVGLESLTLEDDSAFDDLEGEVEDLRVGLQNLCLDDPVEELRLALEEWKLFGEEDADAMEVDGPPLGDDCWWSSKEGLLIQQQQQTKSWPGTKVSCNTKAGPLLRHGGQQTKQRQQKGRPPPLQWGTTDKTGRPPPSSWGTKDKTGPAWGNTVGVNTARPAPSLIGGQKTKQRASTWRGAGLMATRALASARRNHWWLPCESTGGFIISCRLDALEARVFTRQKPK</sequence>
<proteinExistence type="predicted"/>
<gene>
    <name evidence="3" type="ORF">SEMRO_90_G047510.1</name>
</gene>
<organism evidence="3 4">
    <name type="scientific">Seminavis robusta</name>
    <dbReference type="NCBI Taxonomy" id="568900"/>
    <lineage>
        <taxon>Eukaryota</taxon>
        <taxon>Sar</taxon>
        <taxon>Stramenopiles</taxon>
        <taxon>Ochrophyta</taxon>
        <taxon>Bacillariophyta</taxon>
        <taxon>Bacillariophyceae</taxon>
        <taxon>Bacillariophycidae</taxon>
        <taxon>Naviculales</taxon>
        <taxon>Naviculaceae</taxon>
        <taxon>Seminavis</taxon>
    </lineage>
</organism>
<feature type="transmembrane region" description="Helical" evidence="2">
    <location>
        <begin position="20"/>
        <end position="41"/>
    </location>
</feature>
<reference evidence="3" key="1">
    <citation type="submission" date="2020-06" db="EMBL/GenBank/DDBJ databases">
        <authorList>
            <consortium name="Plant Systems Biology data submission"/>
        </authorList>
    </citation>
    <scope>NUCLEOTIDE SEQUENCE</scope>
    <source>
        <strain evidence="3">D6</strain>
    </source>
</reference>
<protein>
    <submittedName>
        <fullName evidence="3">Uncharacterized protein</fullName>
    </submittedName>
</protein>
<evidence type="ECO:0000313" key="4">
    <source>
        <dbReference type="Proteomes" id="UP001153069"/>
    </source>
</evidence>